<dbReference type="Proteomes" id="UP000477386">
    <property type="component" value="Unassembled WGS sequence"/>
</dbReference>
<feature type="signal peptide" evidence="1">
    <location>
        <begin position="1"/>
        <end position="24"/>
    </location>
</feature>
<evidence type="ECO:0000256" key="1">
    <source>
        <dbReference type="SAM" id="SignalP"/>
    </source>
</evidence>
<dbReference type="Gene3D" id="3.40.33.10">
    <property type="entry name" value="CAP"/>
    <property type="match status" value="1"/>
</dbReference>
<evidence type="ECO:0000259" key="3">
    <source>
        <dbReference type="Pfam" id="PF20009"/>
    </source>
</evidence>
<feature type="domain" description="SCP" evidence="2">
    <location>
        <begin position="107"/>
        <end position="229"/>
    </location>
</feature>
<dbReference type="InterPro" id="IPR014044">
    <property type="entry name" value="CAP_dom"/>
</dbReference>
<feature type="chain" id="PRO_5026709021" evidence="1">
    <location>
        <begin position="25"/>
        <end position="581"/>
    </location>
</feature>
<dbReference type="EMBL" id="JAAGNZ010000007">
    <property type="protein sequence ID" value="NEU70658.1"/>
    <property type="molecule type" value="Genomic_DNA"/>
</dbReference>
<reference evidence="4 5" key="1">
    <citation type="submission" date="2020-02" db="EMBL/GenBank/DDBJ databases">
        <title>Draft genome sequence of two Spirosoma agri KCTC 52727 and Spirosoma terrae KCTC 52035.</title>
        <authorList>
            <person name="Rojas J."/>
            <person name="Ambika Manirajan B."/>
            <person name="Ratering S."/>
            <person name="Suarez C."/>
            <person name="Schnell S."/>
        </authorList>
    </citation>
    <scope>NUCLEOTIDE SEQUENCE [LARGE SCALE GENOMIC DNA]</scope>
    <source>
        <strain evidence="4 5">KCTC 52727</strain>
    </source>
</reference>
<evidence type="ECO:0000313" key="4">
    <source>
        <dbReference type="EMBL" id="NEU70658.1"/>
    </source>
</evidence>
<protein>
    <submittedName>
        <fullName evidence="4">CAP domain-containing protein</fullName>
    </submittedName>
</protein>
<dbReference type="InterPro" id="IPR045474">
    <property type="entry name" value="GEVED"/>
</dbReference>
<proteinExistence type="predicted"/>
<sequence length="581" mass="61775">MQKFLRFVRWCLFVSLFVSRQATAQQAPVDTLNEAPRYTHPITDSLANPGDVVVNAVTDPWSRTAVIADYYQNYIGSAVSDNQLNWTGNLSGCVPGMISQLAQDRTLQRINYYRRLVGLPDNMTFDPSRNTDTQAAALIMAANNNLSHAPPSTWLCYTPQGYNGAANSNLALGSHSSQAVKQFMDDNGNGNEIAGHRRWILYSRAASFGHGSARTNSNGFGFSDALWVFNLFVTPVSLPAYVAFPPAGFVPRTLIPPRWSFSIPGATFSSASVTVQDQTGTPLALTTHPVSNGAGDNTLVWNLDNAATDLAWNGSADKSFRVTVSGVVLNGVTQPPYSYTVVAIDPAGAGCPGPSPVASCSVAVSGGQSIYYGTENFRFNTIDNQSSTSSSDGYNYLDLSCVTQTTVTAGSSYTVSVKGIFTNSHQLRVWIDYNGNGVFTDAGEQVLTSSANSATAVVAIPQTATVNTLLRIRVMADSPSSAGTPCALTGSAQYGAGQMEDYGLWIQSSSPPCTVMTTVRNGNWTSPDTWSCNRVPTATDQVQVGHVVTVGAGVTALATKIVYQTGGRVSFLTGAQLKLAQ</sequence>
<dbReference type="Pfam" id="PF00188">
    <property type="entry name" value="CAP"/>
    <property type="match status" value="1"/>
</dbReference>
<dbReference type="RefSeq" id="WP_164043970.1">
    <property type="nucleotide sequence ID" value="NZ_JAAGNZ010000007.1"/>
</dbReference>
<dbReference type="InterPro" id="IPR035940">
    <property type="entry name" value="CAP_sf"/>
</dbReference>
<gene>
    <name evidence="4" type="ORF">GK091_27580</name>
</gene>
<dbReference type="CDD" id="cd05379">
    <property type="entry name" value="CAP_bacterial"/>
    <property type="match status" value="1"/>
</dbReference>
<keyword evidence="5" id="KW-1185">Reference proteome</keyword>
<organism evidence="4 5">
    <name type="scientific">Spirosoma agri</name>
    <dbReference type="NCBI Taxonomy" id="1987381"/>
    <lineage>
        <taxon>Bacteria</taxon>
        <taxon>Pseudomonadati</taxon>
        <taxon>Bacteroidota</taxon>
        <taxon>Cytophagia</taxon>
        <taxon>Cytophagales</taxon>
        <taxon>Cytophagaceae</taxon>
        <taxon>Spirosoma</taxon>
    </lineage>
</organism>
<evidence type="ECO:0000313" key="5">
    <source>
        <dbReference type="Proteomes" id="UP000477386"/>
    </source>
</evidence>
<keyword evidence="1" id="KW-0732">Signal</keyword>
<dbReference type="AlphaFoldDB" id="A0A6M0IQU4"/>
<feature type="domain" description="GEVED" evidence="3">
    <location>
        <begin position="427"/>
        <end position="503"/>
    </location>
</feature>
<dbReference type="Pfam" id="PF20009">
    <property type="entry name" value="GEVED"/>
    <property type="match status" value="1"/>
</dbReference>
<accession>A0A6M0IQU4</accession>
<evidence type="ECO:0000259" key="2">
    <source>
        <dbReference type="Pfam" id="PF00188"/>
    </source>
</evidence>
<comment type="caution">
    <text evidence="4">The sequence shown here is derived from an EMBL/GenBank/DDBJ whole genome shotgun (WGS) entry which is preliminary data.</text>
</comment>
<dbReference type="SUPFAM" id="SSF55797">
    <property type="entry name" value="PR-1-like"/>
    <property type="match status" value="1"/>
</dbReference>
<name>A0A6M0IQU4_9BACT</name>